<keyword evidence="3" id="KW-1185">Reference proteome</keyword>
<feature type="transmembrane region" description="Helical" evidence="1">
    <location>
        <begin position="12"/>
        <end position="31"/>
    </location>
</feature>
<evidence type="ECO:0000256" key="1">
    <source>
        <dbReference type="SAM" id="Phobius"/>
    </source>
</evidence>
<organism evidence="2 3">
    <name type="scientific">Pseudoalteromonas haloplanktis</name>
    <name type="common">Alteromonas haloplanktis</name>
    <dbReference type="NCBI Taxonomy" id="228"/>
    <lineage>
        <taxon>Bacteria</taxon>
        <taxon>Pseudomonadati</taxon>
        <taxon>Pseudomonadota</taxon>
        <taxon>Gammaproteobacteria</taxon>
        <taxon>Alteromonadales</taxon>
        <taxon>Pseudoalteromonadaceae</taxon>
        <taxon>Pseudoalteromonas</taxon>
    </lineage>
</organism>
<evidence type="ECO:0000313" key="3">
    <source>
        <dbReference type="Proteomes" id="UP001226574"/>
    </source>
</evidence>
<dbReference type="EMBL" id="JAVIFY010000003">
    <property type="protein sequence ID" value="MDQ9091249.1"/>
    <property type="molecule type" value="Genomic_DNA"/>
</dbReference>
<protein>
    <submittedName>
        <fullName evidence="2">Uncharacterized protein</fullName>
    </submittedName>
</protein>
<gene>
    <name evidence="2" type="ORF">RC083_06545</name>
</gene>
<comment type="caution">
    <text evidence="2">The sequence shown here is derived from an EMBL/GenBank/DDBJ whole genome shotgun (WGS) entry which is preliminary data.</text>
</comment>
<name>A0ABU1B9P5_PSEHA</name>
<dbReference type="Proteomes" id="UP001226574">
    <property type="component" value="Unassembled WGS sequence"/>
</dbReference>
<reference evidence="2 3" key="1">
    <citation type="submission" date="2023-08" db="EMBL/GenBank/DDBJ databases">
        <title>Pseudoalteromonas haloplanktis LL1 genome.</title>
        <authorList>
            <person name="Wu S."/>
        </authorList>
    </citation>
    <scope>NUCLEOTIDE SEQUENCE [LARGE SCALE GENOMIC DNA]</scope>
    <source>
        <strain evidence="2 3">LL1</strain>
    </source>
</reference>
<accession>A0ABU1B9P5</accession>
<proteinExistence type="predicted"/>
<keyword evidence="1" id="KW-1133">Transmembrane helix</keyword>
<sequence length="44" mass="4529">MADVFAAVDLTSVMAFVVGAMVIVVGVNMAFKSGSLGKRAVNRV</sequence>
<keyword evidence="1" id="KW-0472">Membrane</keyword>
<evidence type="ECO:0000313" key="2">
    <source>
        <dbReference type="EMBL" id="MDQ9091249.1"/>
    </source>
</evidence>
<dbReference type="RefSeq" id="WP_309038642.1">
    <property type="nucleotide sequence ID" value="NZ_JAVIFY010000003.1"/>
</dbReference>
<keyword evidence="1" id="KW-0812">Transmembrane</keyword>